<dbReference type="PANTHER" id="PTHR43000">
    <property type="entry name" value="DTDP-D-GLUCOSE 4,6-DEHYDRATASE-RELATED"/>
    <property type="match status" value="1"/>
</dbReference>
<accession>A0A2M8KDB2</accession>
<dbReference type="SUPFAM" id="SSF51735">
    <property type="entry name" value="NAD(P)-binding Rossmann-fold domains"/>
    <property type="match status" value="1"/>
</dbReference>
<dbReference type="InterPro" id="IPR036291">
    <property type="entry name" value="NAD(P)-bd_dom_sf"/>
</dbReference>
<feature type="domain" description="NAD-dependent epimerase/dehydratase" evidence="2">
    <location>
        <begin position="17"/>
        <end position="262"/>
    </location>
</feature>
<proteinExistence type="inferred from homology"/>
<name>A0A2M8KDB2_9BACT</name>
<comment type="similarity">
    <text evidence="1">Belongs to the NAD(P)-dependent epimerase/dehydratase family.</text>
</comment>
<dbReference type="Gene3D" id="3.40.50.720">
    <property type="entry name" value="NAD(P)-binding Rossmann-like Domain"/>
    <property type="match status" value="1"/>
</dbReference>
<evidence type="ECO:0000313" key="4">
    <source>
        <dbReference type="Proteomes" id="UP000231450"/>
    </source>
</evidence>
<evidence type="ECO:0000259" key="2">
    <source>
        <dbReference type="Pfam" id="PF01370"/>
    </source>
</evidence>
<gene>
    <name evidence="3" type="ORF">COU81_03550</name>
</gene>
<organism evidence="3 4">
    <name type="scientific">Candidatus Portnoybacteria bacterium CG10_big_fil_rev_8_21_14_0_10_36_7</name>
    <dbReference type="NCBI Taxonomy" id="1974812"/>
    <lineage>
        <taxon>Bacteria</taxon>
        <taxon>Candidatus Portnoyibacteriota</taxon>
    </lineage>
</organism>
<dbReference type="AlphaFoldDB" id="A0A2M8KDB2"/>
<reference evidence="4" key="1">
    <citation type="submission" date="2017-09" db="EMBL/GenBank/DDBJ databases">
        <title>Depth-based differentiation of microbial function through sediment-hosted aquifers and enrichment of novel symbionts in the deep terrestrial subsurface.</title>
        <authorList>
            <person name="Probst A.J."/>
            <person name="Ladd B."/>
            <person name="Jarett J.K."/>
            <person name="Geller-Mcgrath D.E."/>
            <person name="Sieber C.M.K."/>
            <person name="Emerson J.B."/>
            <person name="Anantharaman K."/>
            <person name="Thomas B.C."/>
            <person name="Malmstrom R."/>
            <person name="Stieglmeier M."/>
            <person name="Klingl A."/>
            <person name="Woyke T."/>
            <person name="Ryan C.M."/>
            <person name="Banfield J.F."/>
        </authorList>
    </citation>
    <scope>NUCLEOTIDE SEQUENCE [LARGE SCALE GENOMIC DNA]</scope>
</reference>
<dbReference type="Proteomes" id="UP000231450">
    <property type="component" value="Unassembled WGS sequence"/>
</dbReference>
<comment type="caution">
    <text evidence="3">The sequence shown here is derived from an EMBL/GenBank/DDBJ whole genome shotgun (WGS) entry which is preliminary data.</text>
</comment>
<dbReference type="Pfam" id="PF01370">
    <property type="entry name" value="Epimerase"/>
    <property type="match status" value="1"/>
</dbReference>
<dbReference type="InterPro" id="IPR001509">
    <property type="entry name" value="Epimerase_deHydtase"/>
</dbReference>
<evidence type="ECO:0000313" key="3">
    <source>
        <dbReference type="EMBL" id="PJE57912.1"/>
    </source>
</evidence>
<evidence type="ECO:0000256" key="1">
    <source>
        <dbReference type="ARBA" id="ARBA00007637"/>
    </source>
</evidence>
<protein>
    <submittedName>
        <fullName evidence="3">3-beta hydroxysteroid dehydrogenase</fullName>
    </submittedName>
</protein>
<sequence length="333" mass="37177">MATSRTHIKKNTSARKIMIVGGAGFIGSKITLKLIDLGHNVFVYDRYFNFIETGRAKYIKSLKKRLGTIGDSAVFINNDVRNNKLLMSALLEYQPDTIVHLAQIPLANVSNKFSSEALDINFNGLVNIIKSIGTVNFVKRLVYASSSFVYGNFKYSPADENHPTNPIDVYGGTKLAGENIIKGFGTRFGIDYTIIRPSAVYGPTDCNKRVCQIFIENAINDKEIILEGGGENFLDFSYIDDVAEGFVLAILSNKAKNEIFNITRGEARSLKNLAEILKTYYPKLKSRVIPADNTRPKRGALNINKAKTILGYDPKYSLEEGIKEYINYINQND</sequence>
<dbReference type="Gene3D" id="3.90.25.10">
    <property type="entry name" value="UDP-galactose 4-epimerase, domain 1"/>
    <property type="match status" value="1"/>
</dbReference>
<dbReference type="EMBL" id="PFDW01000072">
    <property type="protein sequence ID" value="PJE57912.1"/>
    <property type="molecule type" value="Genomic_DNA"/>
</dbReference>